<organism evidence="1 2">
    <name type="scientific">Coniosporium uncinatum</name>
    <dbReference type="NCBI Taxonomy" id="93489"/>
    <lineage>
        <taxon>Eukaryota</taxon>
        <taxon>Fungi</taxon>
        <taxon>Dikarya</taxon>
        <taxon>Ascomycota</taxon>
        <taxon>Pezizomycotina</taxon>
        <taxon>Dothideomycetes</taxon>
        <taxon>Dothideomycetes incertae sedis</taxon>
        <taxon>Coniosporium</taxon>
    </lineage>
</organism>
<dbReference type="Proteomes" id="UP001186974">
    <property type="component" value="Unassembled WGS sequence"/>
</dbReference>
<keyword evidence="2" id="KW-1185">Reference proteome</keyword>
<sequence>MAAAEDPFASVRAQWPEDKNKPFDLLDDDERDYAREQIVELYQKNAHDVTVKKGSQGQLASFLPLWEACIKSALIRNDLFLKIVVDEQVDPGTVDFGKVFLRKAWLEGLFLPKYYDVYQRFEEGYQSVLRGMENKIVQDARQAIIPLVQRCQGQTIEDLQNSSLEGSRPNSPLETKPVVAALLSMLQYEKRANNLRLKTYDALHDFGPLLEGLDGAETLLTLYASRKASAPTALNEYGRKAIELLKPNMLIDIRLAALPELTDEEKRLIEGDAAVVADQPFVDDDASVNEDEIEQQIIDEAPGKSQPVGDVPESIQVTGGPVTTIEVDGLPEYNIIKGDLDRAIVGELKQLQPTFFYPCWKMPHQGPLLMNMNPNIFRPIADAPPATPDPIVIHPHDKPMEDQQGSSQQSATDRFARSSSFLNGRYLSQQDLDEAPSSINELVGECLRYLKDEAVHRIWTSAWRAQLQDLVGVNGRPAEAEAAVRVTKDGGKYFSTYSRVQLRDNWWHCRKLLQAIQLISQFSEAGVADPCPEAEATLAQLIAFIHGGASDPIPWLPVIDHVLGALWRVVIRQKAGLSSRPRDIREQKVWQSTAVRLFNEFATFVHGTVINGLVMRYPYKQQSPQDMNGKWYKELWDFDSTCAAADCLRQLPKPEDMAGRKGVRGN</sequence>
<name>A0ACC3DWZ2_9PEZI</name>
<dbReference type="EMBL" id="JAWDJW010000284">
    <property type="protein sequence ID" value="KAK3081103.1"/>
    <property type="molecule type" value="Genomic_DNA"/>
</dbReference>
<protein>
    <submittedName>
        <fullName evidence="1">Uncharacterized protein</fullName>
    </submittedName>
</protein>
<gene>
    <name evidence="1" type="ORF">LTS18_010229</name>
</gene>
<proteinExistence type="predicted"/>
<evidence type="ECO:0000313" key="2">
    <source>
        <dbReference type="Proteomes" id="UP001186974"/>
    </source>
</evidence>
<evidence type="ECO:0000313" key="1">
    <source>
        <dbReference type="EMBL" id="KAK3081103.1"/>
    </source>
</evidence>
<comment type="caution">
    <text evidence="1">The sequence shown here is derived from an EMBL/GenBank/DDBJ whole genome shotgun (WGS) entry which is preliminary data.</text>
</comment>
<accession>A0ACC3DWZ2</accession>
<feature type="non-terminal residue" evidence="1">
    <location>
        <position position="666"/>
    </location>
</feature>
<reference evidence="1" key="1">
    <citation type="submission" date="2024-09" db="EMBL/GenBank/DDBJ databases">
        <title>Black Yeasts Isolated from many extreme environments.</title>
        <authorList>
            <person name="Coleine C."/>
            <person name="Stajich J.E."/>
            <person name="Selbmann L."/>
        </authorList>
    </citation>
    <scope>NUCLEOTIDE SEQUENCE</scope>
    <source>
        <strain evidence="1">CCFEE 5737</strain>
    </source>
</reference>